<feature type="compositionally biased region" description="Acidic residues" evidence="1">
    <location>
        <begin position="55"/>
        <end position="75"/>
    </location>
</feature>
<gene>
    <name evidence="3" type="ORF">F7O44_28205</name>
</gene>
<feature type="compositionally biased region" description="Basic and acidic residues" evidence="1">
    <location>
        <begin position="89"/>
        <end position="100"/>
    </location>
</feature>
<feature type="compositionally biased region" description="Polar residues" evidence="1">
    <location>
        <begin position="76"/>
        <end position="86"/>
    </location>
</feature>
<protein>
    <submittedName>
        <fullName evidence="3">Uncharacterized protein</fullName>
    </submittedName>
</protein>
<name>A0A7K3MCB1_9ACTN</name>
<organism evidence="3 4">
    <name type="scientific">Phytoactinopolyspora mesophila</name>
    <dbReference type="NCBI Taxonomy" id="2650750"/>
    <lineage>
        <taxon>Bacteria</taxon>
        <taxon>Bacillati</taxon>
        <taxon>Actinomycetota</taxon>
        <taxon>Actinomycetes</taxon>
        <taxon>Jiangellales</taxon>
        <taxon>Jiangellaceae</taxon>
        <taxon>Phytoactinopolyspora</taxon>
    </lineage>
</organism>
<evidence type="ECO:0000313" key="4">
    <source>
        <dbReference type="Proteomes" id="UP000460435"/>
    </source>
</evidence>
<evidence type="ECO:0000256" key="2">
    <source>
        <dbReference type="SAM" id="Phobius"/>
    </source>
</evidence>
<keyword evidence="2" id="KW-0812">Transmembrane</keyword>
<evidence type="ECO:0000313" key="3">
    <source>
        <dbReference type="EMBL" id="NDL60965.1"/>
    </source>
</evidence>
<dbReference type="Proteomes" id="UP000460435">
    <property type="component" value="Unassembled WGS sequence"/>
</dbReference>
<dbReference type="EMBL" id="WLZY01000016">
    <property type="protein sequence ID" value="NDL60965.1"/>
    <property type="molecule type" value="Genomic_DNA"/>
</dbReference>
<keyword evidence="2" id="KW-1133">Transmembrane helix</keyword>
<feature type="region of interest" description="Disordered" evidence="1">
    <location>
        <begin position="45"/>
        <end position="100"/>
    </location>
</feature>
<dbReference type="RefSeq" id="WP_162453683.1">
    <property type="nucleotide sequence ID" value="NZ_WLZY01000016.1"/>
</dbReference>
<comment type="caution">
    <text evidence="3">The sequence shown here is derived from an EMBL/GenBank/DDBJ whole genome shotgun (WGS) entry which is preliminary data.</text>
</comment>
<proteinExistence type="predicted"/>
<sequence>MEIGTEKERERSGRQLWLVGVAVVAIMFMMTLVVAALVGGGNGRNETTAVPESSQVEEVEVDGVSEPGEVDESDLETSMPTASSQGRGDAGHGQHEHEADSSTVLDAAVAASTFVDAWLLVGDSVERTRALEPVTAPPLLRALADIDLGRLPDASRAGEPESVASGTYQVAFHIELTDDSVVEVVMVDDGNGGWRATNIHTVN</sequence>
<keyword evidence="2" id="KW-0472">Membrane</keyword>
<keyword evidence="4" id="KW-1185">Reference proteome</keyword>
<reference evidence="3 4" key="1">
    <citation type="submission" date="2019-11" db="EMBL/GenBank/DDBJ databases">
        <authorList>
            <person name="Li X.-J."/>
            <person name="Feng X.-M."/>
        </authorList>
    </citation>
    <scope>NUCLEOTIDE SEQUENCE [LARGE SCALE GENOMIC DNA]</scope>
    <source>
        <strain evidence="3 4">XMNu-373</strain>
    </source>
</reference>
<accession>A0A7K3MCB1</accession>
<feature type="transmembrane region" description="Helical" evidence="2">
    <location>
        <begin position="16"/>
        <end position="38"/>
    </location>
</feature>
<dbReference type="AlphaFoldDB" id="A0A7K3MCB1"/>
<evidence type="ECO:0000256" key="1">
    <source>
        <dbReference type="SAM" id="MobiDB-lite"/>
    </source>
</evidence>